<organism evidence="1 2">
    <name type="scientific">Aquilegia coerulea</name>
    <name type="common">Rocky mountain columbine</name>
    <dbReference type="NCBI Taxonomy" id="218851"/>
    <lineage>
        <taxon>Eukaryota</taxon>
        <taxon>Viridiplantae</taxon>
        <taxon>Streptophyta</taxon>
        <taxon>Embryophyta</taxon>
        <taxon>Tracheophyta</taxon>
        <taxon>Spermatophyta</taxon>
        <taxon>Magnoliopsida</taxon>
        <taxon>Ranunculales</taxon>
        <taxon>Ranunculaceae</taxon>
        <taxon>Thalictroideae</taxon>
        <taxon>Aquilegia</taxon>
    </lineage>
</organism>
<proteinExistence type="predicted"/>
<name>A0A2G5CV68_AQUCA</name>
<evidence type="ECO:0000313" key="2">
    <source>
        <dbReference type="Proteomes" id="UP000230069"/>
    </source>
</evidence>
<dbReference type="Proteomes" id="UP000230069">
    <property type="component" value="Unassembled WGS sequence"/>
</dbReference>
<reference evidence="1 2" key="1">
    <citation type="submission" date="2017-09" db="EMBL/GenBank/DDBJ databases">
        <title>WGS assembly of Aquilegia coerulea Goldsmith.</title>
        <authorList>
            <person name="Hodges S."/>
            <person name="Kramer E."/>
            <person name="Nordborg M."/>
            <person name="Tomkins J."/>
            <person name="Borevitz J."/>
            <person name="Derieg N."/>
            <person name="Yan J."/>
            <person name="Mihaltcheva S."/>
            <person name="Hayes R.D."/>
            <person name="Rokhsar D."/>
        </authorList>
    </citation>
    <scope>NUCLEOTIDE SEQUENCE [LARGE SCALE GENOMIC DNA]</scope>
    <source>
        <strain evidence="2">cv. Goldsmith</strain>
    </source>
</reference>
<sequence length="110" mass="12241">MMYCLYIIIMKKNVVQVQLLARHNGKREAPDKRLERDVKTINSSITDLLLLVHTEQYSMFIGHELCSSHISYQGAHVLPQDQDVDIGSSNAVASLPSCPSCSRLPACAKV</sequence>
<keyword evidence="2" id="KW-1185">Reference proteome</keyword>
<dbReference type="AlphaFoldDB" id="A0A2G5CV68"/>
<dbReference type="InParanoid" id="A0A2G5CV68"/>
<accession>A0A2G5CV68</accession>
<evidence type="ECO:0000313" key="1">
    <source>
        <dbReference type="EMBL" id="PIA35184.1"/>
    </source>
</evidence>
<protein>
    <submittedName>
        <fullName evidence="1">Uncharacterized protein</fullName>
    </submittedName>
</protein>
<dbReference type="EMBL" id="KZ305053">
    <property type="protein sequence ID" value="PIA35184.1"/>
    <property type="molecule type" value="Genomic_DNA"/>
</dbReference>
<gene>
    <name evidence="1" type="ORF">AQUCO_03600088v1</name>
</gene>